<keyword evidence="2" id="KW-1185">Reference proteome</keyword>
<name>A0ABV5G9I1_9MICC</name>
<sequence>MRRAPSGPTTPRPRMTMSLCRACPAPPARWASWACPTPWRTPTR</sequence>
<gene>
    <name evidence="1" type="ORF">ACFFX0_32400</name>
</gene>
<proteinExistence type="predicted"/>
<dbReference type="Proteomes" id="UP001589575">
    <property type="component" value="Unassembled WGS sequence"/>
</dbReference>
<accession>A0ABV5G9I1</accession>
<evidence type="ECO:0000313" key="1">
    <source>
        <dbReference type="EMBL" id="MFB9075612.1"/>
    </source>
</evidence>
<dbReference type="EMBL" id="JBHMFI010000023">
    <property type="protein sequence ID" value="MFB9075612.1"/>
    <property type="molecule type" value="Genomic_DNA"/>
</dbReference>
<evidence type="ECO:0000313" key="2">
    <source>
        <dbReference type="Proteomes" id="UP001589575"/>
    </source>
</evidence>
<reference evidence="1 2" key="1">
    <citation type="submission" date="2024-09" db="EMBL/GenBank/DDBJ databases">
        <authorList>
            <person name="Sun Q."/>
            <person name="Mori K."/>
        </authorList>
    </citation>
    <scope>NUCLEOTIDE SEQUENCE [LARGE SCALE GENOMIC DNA]</scope>
    <source>
        <strain evidence="1 2">CCM 7609</strain>
    </source>
</reference>
<organism evidence="1 2">
    <name type="scientific">Citricoccus parietis</name>
    <dbReference type="NCBI Taxonomy" id="592307"/>
    <lineage>
        <taxon>Bacteria</taxon>
        <taxon>Bacillati</taxon>
        <taxon>Actinomycetota</taxon>
        <taxon>Actinomycetes</taxon>
        <taxon>Micrococcales</taxon>
        <taxon>Micrococcaceae</taxon>
        <taxon>Citricoccus</taxon>
    </lineage>
</organism>
<comment type="caution">
    <text evidence="1">The sequence shown here is derived from an EMBL/GenBank/DDBJ whole genome shotgun (WGS) entry which is preliminary data.</text>
</comment>
<protein>
    <submittedName>
        <fullName evidence="1">Uncharacterized protein</fullName>
    </submittedName>
</protein>